<evidence type="ECO:0000256" key="1">
    <source>
        <dbReference type="ARBA" id="ARBA00004629"/>
    </source>
</evidence>
<evidence type="ECO:0000256" key="10">
    <source>
        <dbReference type="ARBA" id="ARBA00023328"/>
    </source>
</evidence>
<keyword evidence="5" id="KW-0132">Cell division</keyword>
<comment type="similarity">
    <text evidence="2">Belongs to the mis12 family.</text>
</comment>
<dbReference type="PANTHER" id="PTHR14527:SF2">
    <property type="entry name" value="PROTEIN MIS12 HOMOLOG"/>
    <property type="match status" value="1"/>
</dbReference>
<dbReference type="Proteomes" id="UP000316079">
    <property type="component" value="Unassembled WGS sequence"/>
</dbReference>
<dbReference type="AlphaFoldDB" id="A0A553QA76"/>
<evidence type="ECO:0000313" key="11">
    <source>
        <dbReference type="EMBL" id="TRY86833.1"/>
    </source>
</evidence>
<reference evidence="11 12" key="1">
    <citation type="journal article" date="2019" name="Sci. Data">
        <title>Hybrid genome assembly and annotation of Danionella translucida.</title>
        <authorList>
            <person name="Kadobianskyi M."/>
            <person name="Schulze L."/>
            <person name="Schuelke M."/>
            <person name="Judkewitz B."/>
        </authorList>
    </citation>
    <scope>NUCLEOTIDE SEQUENCE [LARGE SCALE GENOMIC DNA]</scope>
    <source>
        <strain evidence="11 12">Bolton</strain>
    </source>
</reference>
<name>A0A553QA76_9TELE</name>
<dbReference type="InterPro" id="IPR008685">
    <property type="entry name" value="Centromere_Mis12"/>
</dbReference>
<evidence type="ECO:0000256" key="5">
    <source>
        <dbReference type="ARBA" id="ARBA00022618"/>
    </source>
</evidence>
<keyword evidence="9" id="KW-0131">Cell cycle</keyword>
<protein>
    <recommendedName>
        <fullName evidence="3">Protein MIS12 homolog</fullName>
    </recommendedName>
</protein>
<evidence type="ECO:0000256" key="2">
    <source>
        <dbReference type="ARBA" id="ARBA00008643"/>
    </source>
</evidence>
<comment type="caution">
    <text evidence="11">The sequence shown here is derived from an EMBL/GenBank/DDBJ whole genome shotgun (WGS) entry which is preliminary data.</text>
</comment>
<keyword evidence="7" id="KW-0995">Kinetochore</keyword>
<keyword evidence="6" id="KW-0498">Mitosis</keyword>
<keyword evidence="8" id="KW-0175">Coiled coil</keyword>
<accession>A0A553QA76</accession>
<dbReference type="GO" id="GO:0051382">
    <property type="term" value="P:kinetochore assembly"/>
    <property type="evidence" value="ECO:0007669"/>
    <property type="project" value="TreeGrafter"/>
</dbReference>
<keyword evidence="4" id="KW-0158">Chromosome</keyword>
<keyword evidence="10" id="KW-0137">Centromere</keyword>
<dbReference type="OrthoDB" id="1884855at2759"/>
<evidence type="ECO:0000313" key="12">
    <source>
        <dbReference type="Proteomes" id="UP000316079"/>
    </source>
</evidence>
<dbReference type="Pfam" id="PF05859">
    <property type="entry name" value="Mis12"/>
    <property type="match status" value="1"/>
</dbReference>
<evidence type="ECO:0000256" key="6">
    <source>
        <dbReference type="ARBA" id="ARBA00022776"/>
    </source>
</evidence>
<evidence type="ECO:0000256" key="8">
    <source>
        <dbReference type="ARBA" id="ARBA00023054"/>
    </source>
</evidence>
<organism evidence="11 12">
    <name type="scientific">Danionella cerebrum</name>
    <dbReference type="NCBI Taxonomy" id="2873325"/>
    <lineage>
        <taxon>Eukaryota</taxon>
        <taxon>Metazoa</taxon>
        <taxon>Chordata</taxon>
        <taxon>Craniata</taxon>
        <taxon>Vertebrata</taxon>
        <taxon>Euteleostomi</taxon>
        <taxon>Actinopterygii</taxon>
        <taxon>Neopterygii</taxon>
        <taxon>Teleostei</taxon>
        <taxon>Ostariophysi</taxon>
        <taxon>Cypriniformes</taxon>
        <taxon>Danionidae</taxon>
        <taxon>Danioninae</taxon>
        <taxon>Danionella</taxon>
    </lineage>
</organism>
<sequence length="219" mass="25328">MAESKVSGGSESLQLYEAQFFGFTPETCTLRIHNAFRDSLNYILSAVESVFVKRLSLGQDPPADLRLAVHESTQKLRQFLQERFQVMFERMKGMLMERVLTIPHNVLLPEHQLQQKHPEAREELMKLQESTAKLLQAYEAEVCAKQALLAELEEQREIQKHLDETLSWIQELRMSWRREGVGSIQDSIRHMIETVSQLQDMVGKIKKHNNTLEEIAGVI</sequence>
<evidence type="ECO:0000256" key="9">
    <source>
        <dbReference type="ARBA" id="ARBA00023306"/>
    </source>
</evidence>
<proteinExistence type="inferred from homology"/>
<dbReference type="GO" id="GO:0000444">
    <property type="term" value="C:MIS12/MIND type complex"/>
    <property type="evidence" value="ECO:0007669"/>
    <property type="project" value="TreeGrafter"/>
</dbReference>
<dbReference type="EMBL" id="SRMA01026178">
    <property type="protein sequence ID" value="TRY86833.1"/>
    <property type="molecule type" value="Genomic_DNA"/>
</dbReference>
<evidence type="ECO:0000256" key="3">
    <source>
        <dbReference type="ARBA" id="ARBA00013793"/>
    </source>
</evidence>
<gene>
    <name evidence="11" type="ORF">DNTS_028657</name>
</gene>
<dbReference type="GO" id="GO:0000070">
    <property type="term" value="P:mitotic sister chromatid segregation"/>
    <property type="evidence" value="ECO:0007669"/>
    <property type="project" value="TreeGrafter"/>
</dbReference>
<dbReference type="STRING" id="623744.A0A553QA76"/>
<evidence type="ECO:0000256" key="7">
    <source>
        <dbReference type="ARBA" id="ARBA00022838"/>
    </source>
</evidence>
<comment type="subcellular location">
    <subcellularLocation>
        <location evidence="1">Chromosome</location>
        <location evidence="1">Centromere</location>
        <location evidence="1">Kinetochore</location>
    </subcellularLocation>
</comment>
<dbReference type="PANTHER" id="PTHR14527">
    <property type="entry name" value="PROTEIN MIS12 HOMOLOG"/>
    <property type="match status" value="1"/>
</dbReference>
<dbReference type="GO" id="GO:0051301">
    <property type="term" value="P:cell division"/>
    <property type="evidence" value="ECO:0007669"/>
    <property type="project" value="UniProtKB-KW"/>
</dbReference>
<keyword evidence="12" id="KW-1185">Reference proteome</keyword>
<dbReference type="GO" id="GO:0005634">
    <property type="term" value="C:nucleus"/>
    <property type="evidence" value="ECO:0007669"/>
    <property type="project" value="InterPro"/>
</dbReference>
<evidence type="ECO:0000256" key="4">
    <source>
        <dbReference type="ARBA" id="ARBA00022454"/>
    </source>
</evidence>